<name>A0ABP0NYP5_9DINO</name>
<gene>
    <name evidence="1" type="ORF">CCMP2556_LOCUS33227</name>
    <name evidence="2" type="ORF">CCMP2556_LOCUS33737</name>
</gene>
<sequence length="156" mass="18149">MGKYGAKTPKRHITWCNSKHVNLLNLGRLSGWNYKSEEYEKHRTATTKVVGDKKTFQGKKKALKNSQHYPYRFGLRVLRILPKLQADGPRVFPAPPADFDPLQCFMSHEFTDMWEDADIPQALWYIRGNRSLNVPAEWKPHFFPSMDCFDFSEGQA</sequence>
<proteinExistence type="predicted"/>
<evidence type="ECO:0000313" key="2">
    <source>
        <dbReference type="EMBL" id="CAK9068669.1"/>
    </source>
</evidence>
<comment type="caution">
    <text evidence="2">The sequence shown here is derived from an EMBL/GenBank/DDBJ whole genome shotgun (WGS) entry which is preliminary data.</text>
</comment>
<organism evidence="2 3">
    <name type="scientific">Durusdinium trenchii</name>
    <dbReference type="NCBI Taxonomy" id="1381693"/>
    <lineage>
        <taxon>Eukaryota</taxon>
        <taxon>Sar</taxon>
        <taxon>Alveolata</taxon>
        <taxon>Dinophyceae</taxon>
        <taxon>Suessiales</taxon>
        <taxon>Symbiodiniaceae</taxon>
        <taxon>Durusdinium</taxon>
    </lineage>
</organism>
<dbReference type="EMBL" id="CAXAMN010022361">
    <property type="protein sequence ID" value="CAK9068669.1"/>
    <property type="molecule type" value="Genomic_DNA"/>
</dbReference>
<evidence type="ECO:0000313" key="3">
    <source>
        <dbReference type="Proteomes" id="UP001642484"/>
    </source>
</evidence>
<dbReference type="EMBL" id="CAXAMN010022250">
    <property type="protein sequence ID" value="CAK9067635.1"/>
    <property type="molecule type" value="Genomic_DNA"/>
</dbReference>
<accession>A0ABP0NYP5</accession>
<keyword evidence="3" id="KW-1185">Reference proteome</keyword>
<reference evidence="2 3" key="1">
    <citation type="submission" date="2024-02" db="EMBL/GenBank/DDBJ databases">
        <authorList>
            <person name="Chen Y."/>
            <person name="Shah S."/>
            <person name="Dougan E. K."/>
            <person name="Thang M."/>
            <person name="Chan C."/>
        </authorList>
    </citation>
    <scope>NUCLEOTIDE SEQUENCE [LARGE SCALE GENOMIC DNA]</scope>
</reference>
<evidence type="ECO:0000313" key="1">
    <source>
        <dbReference type="EMBL" id="CAK9067635.1"/>
    </source>
</evidence>
<protein>
    <submittedName>
        <fullName evidence="2">Uncharacterized protein</fullName>
    </submittedName>
</protein>
<dbReference type="Proteomes" id="UP001642484">
    <property type="component" value="Unassembled WGS sequence"/>
</dbReference>